<proteinExistence type="predicted"/>
<evidence type="ECO:0000313" key="4">
    <source>
        <dbReference type="Proteomes" id="UP000762676"/>
    </source>
</evidence>
<organism evidence="3 4">
    <name type="scientific">Elysia marginata</name>
    <dbReference type="NCBI Taxonomy" id="1093978"/>
    <lineage>
        <taxon>Eukaryota</taxon>
        <taxon>Metazoa</taxon>
        <taxon>Spiralia</taxon>
        <taxon>Lophotrochozoa</taxon>
        <taxon>Mollusca</taxon>
        <taxon>Gastropoda</taxon>
        <taxon>Heterobranchia</taxon>
        <taxon>Euthyneura</taxon>
        <taxon>Panpulmonata</taxon>
        <taxon>Sacoglossa</taxon>
        <taxon>Placobranchoidea</taxon>
        <taxon>Plakobranchidae</taxon>
        <taxon>Elysia</taxon>
    </lineage>
</organism>
<keyword evidence="1" id="KW-0175">Coiled coil</keyword>
<evidence type="ECO:0000256" key="1">
    <source>
        <dbReference type="SAM" id="Coils"/>
    </source>
</evidence>
<dbReference type="AlphaFoldDB" id="A0AAV4FQS0"/>
<feature type="region of interest" description="Disordered" evidence="2">
    <location>
        <begin position="284"/>
        <end position="312"/>
    </location>
</feature>
<evidence type="ECO:0008006" key="5">
    <source>
        <dbReference type="Google" id="ProtNLM"/>
    </source>
</evidence>
<accession>A0AAV4FQS0</accession>
<name>A0AAV4FQS0_9GAST</name>
<feature type="region of interest" description="Disordered" evidence="2">
    <location>
        <begin position="1"/>
        <end position="21"/>
    </location>
</feature>
<reference evidence="3 4" key="1">
    <citation type="journal article" date="2021" name="Elife">
        <title>Chloroplast acquisition without the gene transfer in kleptoplastic sea slugs, Plakobranchus ocellatus.</title>
        <authorList>
            <person name="Maeda T."/>
            <person name="Takahashi S."/>
            <person name="Yoshida T."/>
            <person name="Shimamura S."/>
            <person name="Takaki Y."/>
            <person name="Nagai Y."/>
            <person name="Toyoda A."/>
            <person name="Suzuki Y."/>
            <person name="Arimoto A."/>
            <person name="Ishii H."/>
            <person name="Satoh N."/>
            <person name="Nishiyama T."/>
            <person name="Hasebe M."/>
            <person name="Maruyama T."/>
            <person name="Minagawa J."/>
            <person name="Obokata J."/>
            <person name="Shigenobu S."/>
        </authorList>
    </citation>
    <scope>NUCLEOTIDE SEQUENCE [LARGE SCALE GENOMIC DNA]</scope>
</reference>
<feature type="coiled-coil region" evidence="1">
    <location>
        <begin position="151"/>
        <end position="178"/>
    </location>
</feature>
<feature type="compositionally biased region" description="Gly residues" evidence="2">
    <location>
        <begin position="288"/>
        <end position="306"/>
    </location>
</feature>
<protein>
    <recommendedName>
        <fullName evidence="5">C3H1-type domain-containing protein</fullName>
    </recommendedName>
</protein>
<comment type="caution">
    <text evidence="3">The sequence shown here is derived from an EMBL/GenBank/DDBJ whole genome shotgun (WGS) entry which is preliminary data.</text>
</comment>
<evidence type="ECO:0000313" key="3">
    <source>
        <dbReference type="EMBL" id="GFR75788.1"/>
    </source>
</evidence>
<dbReference type="EMBL" id="BMAT01011613">
    <property type="protein sequence ID" value="GFR75788.1"/>
    <property type="molecule type" value="Genomic_DNA"/>
</dbReference>
<keyword evidence="4" id="KW-1185">Reference proteome</keyword>
<gene>
    <name evidence="3" type="ORF">ElyMa_005783700</name>
</gene>
<sequence>MATAGETSGQTGGPYSGLPTVIDDDVQRTAELILRREVDGGYDEGTMGALEPEARRKMLEAICVALQAERNGWKQRLQHTLHEIDREHRASIEVESALQELVVSLGLTPPPESPTSGRRSSDAIRSLQHYIHQLQARAETAADTTAQQAALAKLREAGKRMEAEKAELAAELREKIRESAWQTKELNATRSQLSKLRQIVLNYNQSHSTNFHLEEESVDSAAVAFAGGRARSDPLHGGYPGPPGTASGTLGMAARERTYVEGDQVNYYSTTGEEIAVWKLRNRRTRGGDGSGGDGSSRSVGGGSGGVSKSHTGGKVVTQCLRCNQFFKGAENTGKSCRYHKKGRQIREQYDNSGRLLRVLYTWACCKKGLDAPGCTYGCHI</sequence>
<dbReference type="Proteomes" id="UP000762676">
    <property type="component" value="Unassembled WGS sequence"/>
</dbReference>
<evidence type="ECO:0000256" key="2">
    <source>
        <dbReference type="SAM" id="MobiDB-lite"/>
    </source>
</evidence>